<keyword evidence="3" id="KW-0804">Transcription</keyword>
<dbReference type="GO" id="GO:0003677">
    <property type="term" value="F:DNA binding"/>
    <property type="evidence" value="ECO:0007669"/>
    <property type="project" value="UniProtKB-KW"/>
</dbReference>
<proteinExistence type="predicted"/>
<dbReference type="Pfam" id="PF12840">
    <property type="entry name" value="HTH_20"/>
    <property type="match status" value="1"/>
</dbReference>
<dbReference type="AlphaFoldDB" id="A0A9W6MI38"/>
<dbReference type="PANTHER" id="PTHR43132:SF6">
    <property type="entry name" value="HTH-TYPE TRANSCRIPTIONAL REPRESSOR CZRA"/>
    <property type="match status" value="1"/>
</dbReference>
<dbReference type="GO" id="GO:0003700">
    <property type="term" value="F:DNA-binding transcription factor activity"/>
    <property type="evidence" value="ECO:0007669"/>
    <property type="project" value="InterPro"/>
</dbReference>
<dbReference type="CDD" id="cd00090">
    <property type="entry name" value="HTH_ARSR"/>
    <property type="match status" value="1"/>
</dbReference>
<evidence type="ECO:0000313" key="5">
    <source>
        <dbReference type="EMBL" id="GLK14860.1"/>
    </source>
</evidence>
<evidence type="ECO:0000256" key="1">
    <source>
        <dbReference type="ARBA" id="ARBA00023015"/>
    </source>
</evidence>
<dbReference type="SUPFAM" id="SSF46785">
    <property type="entry name" value="Winged helix' DNA-binding domain"/>
    <property type="match status" value="1"/>
</dbReference>
<organism evidence="5 6">
    <name type="scientific">Streptosporangium carneum</name>
    <dbReference type="NCBI Taxonomy" id="47481"/>
    <lineage>
        <taxon>Bacteria</taxon>
        <taxon>Bacillati</taxon>
        <taxon>Actinomycetota</taxon>
        <taxon>Actinomycetes</taxon>
        <taxon>Streptosporangiales</taxon>
        <taxon>Streptosporangiaceae</taxon>
        <taxon>Streptosporangium</taxon>
    </lineage>
</organism>
<evidence type="ECO:0000256" key="2">
    <source>
        <dbReference type="ARBA" id="ARBA00023125"/>
    </source>
</evidence>
<dbReference type="InterPro" id="IPR036390">
    <property type="entry name" value="WH_DNA-bd_sf"/>
</dbReference>
<protein>
    <submittedName>
        <fullName evidence="5">Transcriptional regulator</fullName>
    </submittedName>
</protein>
<reference evidence="5" key="2">
    <citation type="submission" date="2023-01" db="EMBL/GenBank/DDBJ databases">
        <authorList>
            <person name="Sun Q."/>
            <person name="Evtushenko L."/>
        </authorList>
    </citation>
    <scope>NUCLEOTIDE SEQUENCE</scope>
    <source>
        <strain evidence="5">VKM Ac-2007</strain>
    </source>
</reference>
<feature type="domain" description="HTH arsR-type" evidence="4">
    <location>
        <begin position="231"/>
        <end position="306"/>
    </location>
</feature>
<dbReference type="SMART" id="SM00418">
    <property type="entry name" value="HTH_ARSR"/>
    <property type="match status" value="1"/>
</dbReference>
<comment type="caution">
    <text evidence="5">The sequence shown here is derived from an EMBL/GenBank/DDBJ whole genome shotgun (WGS) entry which is preliminary data.</text>
</comment>
<keyword evidence="6" id="KW-1185">Reference proteome</keyword>
<dbReference type="InterPro" id="IPR036388">
    <property type="entry name" value="WH-like_DNA-bd_sf"/>
</dbReference>
<evidence type="ECO:0000256" key="3">
    <source>
        <dbReference type="ARBA" id="ARBA00023163"/>
    </source>
</evidence>
<dbReference type="InterPro" id="IPR011991">
    <property type="entry name" value="ArsR-like_HTH"/>
</dbReference>
<evidence type="ECO:0000313" key="6">
    <source>
        <dbReference type="Proteomes" id="UP001143474"/>
    </source>
</evidence>
<evidence type="ECO:0000259" key="4">
    <source>
        <dbReference type="SMART" id="SM00418"/>
    </source>
</evidence>
<gene>
    <name evidence="5" type="ORF">GCM10017600_82730</name>
</gene>
<sequence>MHSLWIVSGRRPAGPHGAWKRRHEREYLALLAEKPALFAITSLMRFGYNIDFIVPPPRRTGISIEDELEVVRSTPLDRARLEIGRNLDGLGRPSPEVLAILEAPDVTHRLAEALALAWEVLVAPHWDRVNAVLEQEILRRGNRLAMAGWAQAVEEVMPDVRWCADDTCGYLEILDQGENSRYRLGGQGLLLVPSVFAPFALQLEAPWPYTLVYPSPGVAGVWEAEAGRSPGALERLLGRSRAAVLHALSTPGTTTQLVARLDMSLGNVGDHLAVLRDTGLVGRTRSGRSVIYRRTPVGDALVRGDGLEPDPEG</sequence>
<keyword evidence="1" id="KW-0805">Transcription regulation</keyword>
<keyword evidence="2" id="KW-0238">DNA-binding</keyword>
<reference evidence="5" key="1">
    <citation type="journal article" date="2014" name="Int. J. Syst. Evol. Microbiol.">
        <title>Complete genome sequence of Corynebacterium casei LMG S-19264T (=DSM 44701T), isolated from a smear-ripened cheese.</title>
        <authorList>
            <consortium name="US DOE Joint Genome Institute (JGI-PGF)"/>
            <person name="Walter F."/>
            <person name="Albersmeier A."/>
            <person name="Kalinowski J."/>
            <person name="Ruckert C."/>
        </authorList>
    </citation>
    <scope>NUCLEOTIDE SEQUENCE</scope>
    <source>
        <strain evidence="5">VKM Ac-2007</strain>
    </source>
</reference>
<dbReference type="InterPro" id="IPR001845">
    <property type="entry name" value="HTH_ArsR_DNA-bd_dom"/>
</dbReference>
<dbReference type="PANTHER" id="PTHR43132">
    <property type="entry name" value="ARSENICAL RESISTANCE OPERON REPRESSOR ARSR-RELATED"/>
    <property type="match status" value="1"/>
</dbReference>
<name>A0A9W6MI38_9ACTN</name>
<dbReference type="InterPro" id="IPR051011">
    <property type="entry name" value="Metal_resp_trans_reg"/>
</dbReference>
<dbReference type="Gene3D" id="1.10.10.10">
    <property type="entry name" value="Winged helix-like DNA-binding domain superfamily/Winged helix DNA-binding domain"/>
    <property type="match status" value="1"/>
</dbReference>
<dbReference type="Proteomes" id="UP001143474">
    <property type="component" value="Unassembled WGS sequence"/>
</dbReference>
<dbReference type="EMBL" id="BSEV01000038">
    <property type="protein sequence ID" value="GLK14860.1"/>
    <property type="molecule type" value="Genomic_DNA"/>
</dbReference>
<accession>A0A9W6MI38</accession>